<keyword evidence="2" id="KW-1185">Reference proteome</keyword>
<reference evidence="2" key="1">
    <citation type="journal article" date="2022" name="Mol. Ecol. Resour.">
        <title>The genomes of chicory, endive, great burdock and yacon provide insights into Asteraceae palaeo-polyploidization history and plant inulin production.</title>
        <authorList>
            <person name="Fan W."/>
            <person name="Wang S."/>
            <person name="Wang H."/>
            <person name="Wang A."/>
            <person name="Jiang F."/>
            <person name="Liu H."/>
            <person name="Zhao H."/>
            <person name="Xu D."/>
            <person name="Zhang Y."/>
        </authorList>
    </citation>
    <scope>NUCLEOTIDE SEQUENCE [LARGE SCALE GENOMIC DNA]</scope>
    <source>
        <strain evidence="2">cv. Punajuju</strain>
    </source>
</reference>
<organism evidence="1 2">
    <name type="scientific">Cichorium intybus</name>
    <name type="common">Chicory</name>
    <dbReference type="NCBI Taxonomy" id="13427"/>
    <lineage>
        <taxon>Eukaryota</taxon>
        <taxon>Viridiplantae</taxon>
        <taxon>Streptophyta</taxon>
        <taxon>Embryophyta</taxon>
        <taxon>Tracheophyta</taxon>
        <taxon>Spermatophyta</taxon>
        <taxon>Magnoliopsida</taxon>
        <taxon>eudicotyledons</taxon>
        <taxon>Gunneridae</taxon>
        <taxon>Pentapetalae</taxon>
        <taxon>asterids</taxon>
        <taxon>campanulids</taxon>
        <taxon>Asterales</taxon>
        <taxon>Asteraceae</taxon>
        <taxon>Cichorioideae</taxon>
        <taxon>Cichorieae</taxon>
        <taxon>Cichoriinae</taxon>
        <taxon>Cichorium</taxon>
    </lineage>
</organism>
<comment type="caution">
    <text evidence="1">The sequence shown here is derived from an EMBL/GenBank/DDBJ whole genome shotgun (WGS) entry which is preliminary data.</text>
</comment>
<protein>
    <submittedName>
        <fullName evidence="1">Uncharacterized protein</fullName>
    </submittedName>
</protein>
<evidence type="ECO:0000313" key="1">
    <source>
        <dbReference type="EMBL" id="KAI3779020.1"/>
    </source>
</evidence>
<dbReference type="Proteomes" id="UP001055811">
    <property type="component" value="Linkage Group LG02"/>
</dbReference>
<proteinExistence type="predicted"/>
<gene>
    <name evidence="1" type="ORF">L2E82_08448</name>
</gene>
<sequence length="106" mass="11709">MATARDAMMEEGLILKEKDDRITWRILADEMKKLGFLAGPMVAVTLSQFLLQVITAMMVGHLGELSLSSTSIAISLSNVTGFSLISTYLTLAIKYLTSPDFEIERH</sequence>
<evidence type="ECO:0000313" key="2">
    <source>
        <dbReference type="Proteomes" id="UP001055811"/>
    </source>
</evidence>
<dbReference type="EMBL" id="CM042010">
    <property type="protein sequence ID" value="KAI3779020.1"/>
    <property type="molecule type" value="Genomic_DNA"/>
</dbReference>
<reference evidence="1 2" key="2">
    <citation type="journal article" date="2022" name="Mol. Ecol. Resour.">
        <title>The genomes of chicory, endive, great burdock and yacon provide insights into Asteraceae paleo-polyploidization history and plant inulin production.</title>
        <authorList>
            <person name="Fan W."/>
            <person name="Wang S."/>
            <person name="Wang H."/>
            <person name="Wang A."/>
            <person name="Jiang F."/>
            <person name="Liu H."/>
            <person name="Zhao H."/>
            <person name="Xu D."/>
            <person name="Zhang Y."/>
        </authorList>
    </citation>
    <scope>NUCLEOTIDE SEQUENCE [LARGE SCALE GENOMIC DNA]</scope>
    <source>
        <strain evidence="2">cv. Punajuju</strain>
        <tissue evidence="1">Leaves</tissue>
    </source>
</reference>
<accession>A0ACB9G7I0</accession>
<name>A0ACB9G7I0_CICIN</name>